<comment type="caution">
    <text evidence="1">The sequence shown here is derived from an EMBL/GenBank/DDBJ whole genome shotgun (WGS) entry which is preliminary data.</text>
</comment>
<name>A0AAV3NR60_LITER</name>
<proteinExistence type="predicted"/>
<reference evidence="1 2" key="1">
    <citation type="submission" date="2024-01" db="EMBL/GenBank/DDBJ databases">
        <title>The complete chloroplast genome sequence of Lithospermum erythrorhizon: insights into the phylogenetic relationship among Boraginaceae species and the maternal lineages of purple gromwells.</title>
        <authorList>
            <person name="Okada T."/>
            <person name="Watanabe K."/>
        </authorList>
    </citation>
    <scope>NUCLEOTIDE SEQUENCE [LARGE SCALE GENOMIC DNA]</scope>
</reference>
<accession>A0AAV3NR60</accession>
<organism evidence="1 2">
    <name type="scientific">Lithospermum erythrorhizon</name>
    <name type="common">Purple gromwell</name>
    <name type="synonym">Lithospermum officinale var. erythrorhizon</name>
    <dbReference type="NCBI Taxonomy" id="34254"/>
    <lineage>
        <taxon>Eukaryota</taxon>
        <taxon>Viridiplantae</taxon>
        <taxon>Streptophyta</taxon>
        <taxon>Embryophyta</taxon>
        <taxon>Tracheophyta</taxon>
        <taxon>Spermatophyta</taxon>
        <taxon>Magnoliopsida</taxon>
        <taxon>eudicotyledons</taxon>
        <taxon>Gunneridae</taxon>
        <taxon>Pentapetalae</taxon>
        <taxon>asterids</taxon>
        <taxon>lamiids</taxon>
        <taxon>Boraginales</taxon>
        <taxon>Boraginaceae</taxon>
        <taxon>Boraginoideae</taxon>
        <taxon>Lithospermeae</taxon>
        <taxon>Lithospermum</taxon>
    </lineage>
</organism>
<protein>
    <submittedName>
        <fullName evidence="1">Uncharacterized protein</fullName>
    </submittedName>
</protein>
<dbReference type="Proteomes" id="UP001454036">
    <property type="component" value="Unassembled WGS sequence"/>
</dbReference>
<sequence length="86" mass="10748">MYNWRWELRPKGRRSRMTRTCALWRPEKGRPQEEIWIIPFDEKDPKKVFKISTTLGVEHKAMLIWVLREYRDIFKWEPEDMPWVDL</sequence>
<dbReference type="AlphaFoldDB" id="A0AAV3NR60"/>
<evidence type="ECO:0000313" key="2">
    <source>
        <dbReference type="Proteomes" id="UP001454036"/>
    </source>
</evidence>
<evidence type="ECO:0000313" key="1">
    <source>
        <dbReference type="EMBL" id="GAA0141825.1"/>
    </source>
</evidence>
<keyword evidence="2" id="KW-1185">Reference proteome</keyword>
<gene>
    <name evidence="1" type="ORF">LIER_35465</name>
</gene>
<dbReference type="EMBL" id="BAABME010015561">
    <property type="protein sequence ID" value="GAA0141825.1"/>
    <property type="molecule type" value="Genomic_DNA"/>
</dbReference>